<proteinExistence type="inferred from homology"/>
<dbReference type="AlphaFoldDB" id="A0A0R1NXD5"/>
<gene>
    <name evidence="2" type="ORF">FC98_GL001045</name>
</gene>
<organism evidence="2 3">
    <name type="scientific">Lentilactobacillus kisonensis DSM 19906 = JCM 15041</name>
    <dbReference type="NCBI Taxonomy" id="1423766"/>
    <lineage>
        <taxon>Bacteria</taxon>
        <taxon>Bacillati</taxon>
        <taxon>Bacillota</taxon>
        <taxon>Bacilli</taxon>
        <taxon>Lactobacillales</taxon>
        <taxon>Lactobacillaceae</taxon>
        <taxon>Lentilactobacillus</taxon>
    </lineage>
</organism>
<comment type="similarity">
    <text evidence="1">Belongs to the phD/YefM antitoxin family.</text>
</comment>
<evidence type="ECO:0000313" key="3">
    <source>
        <dbReference type="Proteomes" id="UP000051439"/>
    </source>
</evidence>
<dbReference type="RefSeq" id="WP_008855283.1">
    <property type="nucleotide sequence ID" value="NZ_AZEB01000002.1"/>
</dbReference>
<accession>A0A0R1NXD5</accession>
<evidence type="ECO:0000256" key="1">
    <source>
        <dbReference type="ARBA" id="ARBA00009981"/>
    </source>
</evidence>
<sequence>MKIPNSRIKNIKPISELRSYNKLLDEVTPENPVILTKNGYGKYAIIDIAEYEKYERTQMADELAQIQFVNDARKGDLHSLEDVKREIINR</sequence>
<dbReference type="NCBIfam" id="TIGR01552">
    <property type="entry name" value="phd_fam"/>
    <property type="match status" value="1"/>
</dbReference>
<protein>
    <submittedName>
        <fullName evidence="2">Prevent-host-death family protein</fullName>
    </submittedName>
</protein>
<keyword evidence="3" id="KW-1185">Reference proteome</keyword>
<dbReference type="SUPFAM" id="SSF143120">
    <property type="entry name" value="YefM-like"/>
    <property type="match status" value="1"/>
</dbReference>
<evidence type="ECO:0000313" key="2">
    <source>
        <dbReference type="EMBL" id="KRL23012.1"/>
    </source>
</evidence>
<comment type="caution">
    <text evidence="2">The sequence shown here is derived from an EMBL/GenBank/DDBJ whole genome shotgun (WGS) entry which is preliminary data.</text>
</comment>
<name>A0A0R1NXD5_9LACO</name>
<dbReference type="PATRIC" id="fig|1423766.4.peg.1077"/>
<dbReference type="EMBL" id="AZEB01000002">
    <property type="protein sequence ID" value="KRL23012.1"/>
    <property type="molecule type" value="Genomic_DNA"/>
</dbReference>
<dbReference type="InterPro" id="IPR036165">
    <property type="entry name" value="YefM-like_sf"/>
</dbReference>
<dbReference type="Proteomes" id="UP000051439">
    <property type="component" value="Unassembled WGS sequence"/>
</dbReference>
<reference evidence="2 3" key="1">
    <citation type="journal article" date="2015" name="Genome Announc.">
        <title>Expanding the biotechnology potential of lactobacilli through comparative genomics of 213 strains and associated genera.</title>
        <authorList>
            <person name="Sun Z."/>
            <person name="Harris H.M."/>
            <person name="McCann A."/>
            <person name="Guo C."/>
            <person name="Argimon S."/>
            <person name="Zhang W."/>
            <person name="Yang X."/>
            <person name="Jeffery I.B."/>
            <person name="Cooney J.C."/>
            <person name="Kagawa T.F."/>
            <person name="Liu W."/>
            <person name="Song Y."/>
            <person name="Salvetti E."/>
            <person name="Wrobel A."/>
            <person name="Rasinkangas P."/>
            <person name="Parkhill J."/>
            <person name="Rea M.C."/>
            <person name="O'Sullivan O."/>
            <person name="Ritari J."/>
            <person name="Douillard F.P."/>
            <person name="Paul Ross R."/>
            <person name="Yang R."/>
            <person name="Briner A.E."/>
            <person name="Felis G.E."/>
            <person name="de Vos W.M."/>
            <person name="Barrangou R."/>
            <person name="Klaenhammer T.R."/>
            <person name="Caufield P.W."/>
            <person name="Cui Y."/>
            <person name="Zhang H."/>
            <person name="O'Toole P.W."/>
        </authorList>
    </citation>
    <scope>NUCLEOTIDE SEQUENCE [LARGE SCALE GENOMIC DNA]</scope>
    <source>
        <strain evidence="2 3">DSM 19906</strain>
    </source>
</reference>